<protein>
    <recommendedName>
        <fullName evidence="2">Endonuclease/exonuclease/phosphatase domain-containing protein</fullName>
    </recommendedName>
</protein>
<feature type="compositionally biased region" description="Pro residues" evidence="1">
    <location>
        <begin position="1346"/>
        <end position="1359"/>
    </location>
</feature>
<dbReference type="Pfam" id="PF00145">
    <property type="entry name" value="DNA_methylase"/>
    <property type="match status" value="1"/>
</dbReference>
<evidence type="ECO:0000256" key="1">
    <source>
        <dbReference type="SAM" id="MobiDB-lite"/>
    </source>
</evidence>
<evidence type="ECO:0000313" key="3">
    <source>
        <dbReference type="EMBL" id="OLQ01333.1"/>
    </source>
</evidence>
<feature type="domain" description="Endonuclease/exonuclease/phosphatase" evidence="2">
    <location>
        <begin position="1553"/>
        <end position="1706"/>
    </location>
</feature>
<dbReference type="SUPFAM" id="SSF56219">
    <property type="entry name" value="DNase I-like"/>
    <property type="match status" value="1"/>
</dbReference>
<name>A0A1Q9E1P5_SYMMI</name>
<dbReference type="InterPro" id="IPR018117">
    <property type="entry name" value="C5_DNA_meth_AS"/>
</dbReference>
<dbReference type="Gene3D" id="3.60.10.10">
    <property type="entry name" value="Endonuclease/exonuclease/phosphatase"/>
    <property type="match status" value="1"/>
</dbReference>
<keyword evidence="4" id="KW-1185">Reference proteome</keyword>
<dbReference type="Proteomes" id="UP000186817">
    <property type="component" value="Unassembled WGS sequence"/>
</dbReference>
<dbReference type="EMBL" id="LSRX01000296">
    <property type="protein sequence ID" value="OLQ01333.1"/>
    <property type="molecule type" value="Genomic_DNA"/>
</dbReference>
<evidence type="ECO:0000313" key="4">
    <source>
        <dbReference type="Proteomes" id="UP000186817"/>
    </source>
</evidence>
<dbReference type="SUPFAM" id="SSF53335">
    <property type="entry name" value="S-adenosyl-L-methionine-dependent methyltransferases"/>
    <property type="match status" value="1"/>
</dbReference>
<proteinExistence type="predicted"/>
<gene>
    <name evidence="3" type="ORF">AK812_SmicGene15942</name>
</gene>
<accession>A0A1Q9E1P5</accession>
<dbReference type="InterPro" id="IPR001525">
    <property type="entry name" value="C5_MeTfrase"/>
</dbReference>
<dbReference type="InterPro" id="IPR029063">
    <property type="entry name" value="SAM-dependent_MTases_sf"/>
</dbReference>
<dbReference type="InterPro" id="IPR036691">
    <property type="entry name" value="Endo/exonu/phosph_ase_sf"/>
</dbReference>
<dbReference type="Pfam" id="PF03372">
    <property type="entry name" value="Exo_endo_phos"/>
    <property type="match status" value="1"/>
</dbReference>
<dbReference type="PROSITE" id="PS00094">
    <property type="entry name" value="C5_MTASE_1"/>
    <property type="match status" value="1"/>
</dbReference>
<evidence type="ECO:0000259" key="2">
    <source>
        <dbReference type="Pfam" id="PF03372"/>
    </source>
</evidence>
<sequence>MGETWWASLQQLFSFANQSPLCLDGECSCFDLKIDRASAVFCSEDVLVRATILQHMQTVLASGDVVPVQVDHPCRKAVLRLRSADWATLGAHCDFIRALWTQVRVSGEVVIVDTTVGAAFLAGDVCLRDDTTLQIAEIFCGGFAGWTQAAWQVNATGHPVRAAWLLDLEDAVQAPLEHLIPDLSTVASASELQACADHTNPLLLLANFEHTWWHRVWASMPPDIVTASPPCQPWSSAGSQSGLSSPDGRLILLLISVLQVVRVPVVCLEEVPGFCQHQDFPVIMSAWEASGYTCVYREEVQLAEVAPTWRKRCLMIFVHKVRLPEATSVLTAQHWWPVGRPSLFGMRAYFKVLPADLLRHCVIAADVLQQYLDPWYLPPGVPHCGDAARKFRLCTPSQQARTFMAAYHRQHLLPPGMLEKRGLLCSLLQVNDTIRYFAAPEIASCHGAQRQHLFVKDDAMCMQILGNGLAVHQAALALAHAVKCFPGYADVSPAAVVQQVVAERLTSVNSALFRLPTGWLLARFDLVGVALASDSLRHRIEARMCSRGQVFHALQLGEGAEETNFQVVQVLRFSSHLTVRDACQALELPTDVPSSAVEGSQGSVFRVAVAELPRADFHVGHNHQQRCGCVHRVYTAAGQFLLQPSVPDFFHQLKFVFDQVRAEDSPRVVCLSCFGEPIRDAADLPRHFFVATYADHIHCHRPALTPAQVEACRACTKDDGLLLCIDPDCAFEWAMQAPFHLLECLGWSLSAVASPAPEDPTFYLEAQPCAEGACAAIDTIRQYLRDLLFLAQFVDAPPAQVGPFVLQVGTRTLRVAKLPADLTPRLLEAAWRRASAATGCWPGAQAFSGPRRLPFEATLLSLTAQGAFHKQASTDLPVITIHPECRGGGVKDENLQLAKTKLGTLLIERGVTLSQANVAVDSFVAAVGATASLASLSLPNPMDRWQKLCAQARSVGQTLPSGDNRTERAAQRIQKAVRRRRLSSSKPVVAADFQLVEGTWCGIDDSPVPVLDTITSESSGVILMDPGQANPQDLGLLCNFGAEALCVVVPGFDCPDPETCSGRASTPVLHRATGSKHLIAVCYHNLGDTAISPFVQHGSQVEISGVVCCTFCMHRDECPSTEMWHETVQAPVRSVAQLFKAKVEEDVLAPLLKQSGFNRVYVTPRGWNREVLQGWSVIWLSSNKHDLERQAALLPEQHGLVRGKSRFGIRVPTSSFARLFQQLRPGDAVPESFDVKALFKVGPIPPGATADTVLQWARKLHWQIRVIKISFWLVGSPGAPPSETLTFNQQPVLVSPVKGREVHQAVVQAGGPLPSRPQGTTTPVDPWLSSDPWSAYLATKTDGQHPPGPSMPVAPPPPSRTVDPQVQSQLHAQETRLNELEQHLRGLREGQVAADHEHAADKQQLQQEIAGVRGPVSPRRPPCNSHGWQNCPSFCSLAPLSVSLGSSVDGVVAERPEEVLSSGSFVAAVPRPTVWLVPSPAWRPLLGCGHRWGEALHPGPSSQTSLHCYFASDRTQEPRLPARPPATDASSSDKTSCVFAVVNPTSVLHKVPLLLRTEADVIAMSETSAVAAVQQMTQKHFTRHSFKVHWGQAVPSHSREDAAHPTLRGLAAGVALASRLPSHRSCPPLPEAASSTCRLSECFVRLGALQVRMLTIYGYPNSHLDARQRNEDLLAQAADRATQNALPCIIAGDFNMPPCDLPAGQALASLGYQEVFELHQHVHGEVLPPTCKGATRHDTALLHPALVPLFLRAWVLRGQQLFDAHDPLCFQLRMCENRPCRRTWRLPKPWAALGPDRAAFADAFRPAAARLKRQADACASVQDVEAALLSFSKAAEDAVQMTLVAQNRVDPLRAPHTTLPRSYRGRCVNRKPLQRELPCLLKPARSGGYQPDVEVTSVLGRMKVRQVRRVRTLQQGLLKLGRLPASHRDPLRHQLQLEWRAILRARGYPPTFSVWLLRVACFHSVPGDLPSPEWLHQLAQYLQHDCDALVRQQAQVRKDVFKYRLQVDAVDGHSKSRIALLKRQPPTGMLLLGVMSYGLRRAALFVSLAQPSLLALSVLFCPVHKAACWSQRLHCRLQVSSIRVWLPARPKSCTMHFDAFGAPSGIATLVPKLVFWLSGPLSVPSLPSSLQETSSASAPAPLTSGSLRIAY</sequence>
<organism evidence="3 4">
    <name type="scientific">Symbiodinium microadriaticum</name>
    <name type="common">Dinoflagellate</name>
    <name type="synonym">Zooxanthella microadriatica</name>
    <dbReference type="NCBI Taxonomy" id="2951"/>
    <lineage>
        <taxon>Eukaryota</taxon>
        <taxon>Sar</taxon>
        <taxon>Alveolata</taxon>
        <taxon>Dinophyceae</taxon>
        <taxon>Suessiales</taxon>
        <taxon>Symbiodiniaceae</taxon>
        <taxon>Symbiodinium</taxon>
    </lineage>
</organism>
<dbReference type="InterPro" id="IPR005135">
    <property type="entry name" value="Endo/exonuclease/phosphatase"/>
</dbReference>
<reference evidence="3 4" key="1">
    <citation type="submission" date="2016-02" db="EMBL/GenBank/DDBJ databases">
        <title>Genome analysis of coral dinoflagellate symbionts highlights evolutionary adaptations to a symbiotic lifestyle.</title>
        <authorList>
            <person name="Aranda M."/>
            <person name="Li Y."/>
            <person name="Liew Y.J."/>
            <person name="Baumgarten S."/>
            <person name="Simakov O."/>
            <person name="Wilson M."/>
            <person name="Piel J."/>
            <person name="Ashoor H."/>
            <person name="Bougouffa S."/>
            <person name="Bajic V.B."/>
            <person name="Ryu T."/>
            <person name="Ravasi T."/>
            <person name="Bayer T."/>
            <person name="Micklem G."/>
            <person name="Kim H."/>
            <person name="Bhak J."/>
            <person name="Lajeunesse T.C."/>
            <person name="Voolstra C.R."/>
        </authorList>
    </citation>
    <scope>NUCLEOTIDE SEQUENCE [LARGE SCALE GENOMIC DNA]</scope>
    <source>
        <strain evidence="3 4">CCMP2467</strain>
    </source>
</reference>
<dbReference type="GO" id="GO:0008168">
    <property type="term" value="F:methyltransferase activity"/>
    <property type="evidence" value="ECO:0007669"/>
    <property type="project" value="InterPro"/>
</dbReference>
<dbReference type="OrthoDB" id="413511at2759"/>
<dbReference type="Gene3D" id="3.40.50.150">
    <property type="entry name" value="Vaccinia Virus protein VP39"/>
    <property type="match status" value="1"/>
</dbReference>
<feature type="region of interest" description="Disordered" evidence="1">
    <location>
        <begin position="1309"/>
        <end position="1364"/>
    </location>
</feature>
<comment type="caution">
    <text evidence="3">The sequence shown here is derived from an EMBL/GenBank/DDBJ whole genome shotgun (WGS) entry which is preliminary data.</text>
</comment>